<accession>A0ACD1FQS5</accession>
<sequence>MGGAMAATCDVGLSGGRIRYRDSGGDGPPVVFIHGVFVDSAVWRKLESPLTAVGLRFIALDLPLGAHTVAMNKGANMSPMGVAALIGEFLEALDLRDVTLVATDTGGAIVQLLLADGCDRVGRVVLTPCDSFDNFLPLSIRLLQYAARVPGVMAIGVQPLRSRMARRLVYGTLAKHGVPDDITAAWIRPLVTSRGVRRDIARFLATIDHRDTLAAAEKLRMFDKPVLLVWPRRAPYFPFAHAERWVQILPDARLVEVTDAYTFVSEDQPDTLARELASFVAATPAATGTRSKKGTRR</sequence>
<keyword evidence="1" id="KW-0614">Plasmid</keyword>
<dbReference type="EMBL" id="CP081674">
    <property type="protein sequence ID" value="QZH69438.1"/>
    <property type="molecule type" value="Genomic_DNA"/>
</dbReference>
<dbReference type="Proteomes" id="UP000825598">
    <property type="component" value="Plasmid unnamed1"/>
</dbReference>
<geneLocation type="plasmid" evidence="1 2">
    <name>unnamed1</name>
</geneLocation>
<keyword evidence="2" id="KW-1185">Reference proteome</keyword>
<proteinExistence type="predicted"/>
<name>A0ACD1FQS5_MYCFR</name>
<organism evidence="1 2">
    <name type="scientific">Mycolicibacterium farcinogenes</name>
    <name type="common">Mycobacterium farcinogenes</name>
    <dbReference type="NCBI Taxonomy" id="1802"/>
    <lineage>
        <taxon>Bacteria</taxon>
        <taxon>Bacillati</taxon>
        <taxon>Actinomycetota</taxon>
        <taxon>Actinomycetes</taxon>
        <taxon>Mycobacteriales</taxon>
        <taxon>Mycobacteriaceae</taxon>
        <taxon>Mycolicibacterium</taxon>
    </lineage>
</organism>
<keyword evidence="1" id="KW-0378">Hydrolase</keyword>
<protein>
    <submittedName>
        <fullName evidence="1">Alpha/beta hydrolase</fullName>
    </submittedName>
</protein>
<evidence type="ECO:0000313" key="2">
    <source>
        <dbReference type="Proteomes" id="UP000825598"/>
    </source>
</evidence>
<gene>
    <name evidence="1" type="ORF">K6L26_30345</name>
</gene>
<reference evidence="1" key="1">
    <citation type="submission" date="2021-07" db="EMBL/GenBank/DDBJ databases">
        <title>Complete Genome Sequences of Mycobacterium farcinogenes Isolated from Clinical Specimens from Patients in Thailand.</title>
        <authorList>
            <person name="Sodsai P."/>
        </authorList>
    </citation>
    <scope>NUCLEOTIDE SEQUENCE</scope>
    <source>
        <strain evidence="1">BKK/CU-MFGFA-001</strain>
    </source>
</reference>
<evidence type="ECO:0000313" key="1">
    <source>
        <dbReference type="EMBL" id="QZH69438.1"/>
    </source>
</evidence>